<protein>
    <submittedName>
        <fullName evidence="2">Uncharacterized protein</fullName>
    </submittedName>
</protein>
<reference evidence="2" key="1">
    <citation type="submission" date="2021-02" db="EMBL/GenBank/DDBJ databases">
        <authorList>
            <person name="Nowell W R."/>
        </authorList>
    </citation>
    <scope>NUCLEOTIDE SEQUENCE</scope>
</reference>
<comment type="caution">
    <text evidence="2">The sequence shown here is derived from an EMBL/GenBank/DDBJ whole genome shotgun (WGS) entry which is preliminary data.</text>
</comment>
<evidence type="ECO:0000313" key="2">
    <source>
        <dbReference type="EMBL" id="CAF4283273.1"/>
    </source>
</evidence>
<evidence type="ECO:0000313" key="3">
    <source>
        <dbReference type="Proteomes" id="UP000682733"/>
    </source>
</evidence>
<feature type="non-terminal residue" evidence="2">
    <location>
        <position position="1"/>
    </location>
</feature>
<gene>
    <name evidence="2" type="ORF">TMI583_LOCUS37661</name>
</gene>
<feature type="compositionally biased region" description="Basic and acidic residues" evidence="1">
    <location>
        <begin position="98"/>
        <end position="112"/>
    </location>
</feature>
<organism evidence="2 3">
    <name type="scientific">Didymodactylos carnosus</name>
    <dbReference type="NCBI Taxonomy" id="1234261"/>
    <lineage>
        <taxon>Eukaryota</taxon>
        <taxon>Metazoa</taxon>
        <taxon>Spiralia</taxon>
        <taxon>Gnathifera</taxon>
        <taxon>Rotifera</taxon>
        <taxon>Eurotatoria</taxon>
        <taxon>Bdelloidea</taxon>
        <taxon>Philodinida</taxon>
        <taxon>Philodinidae</taxon>
        <taxon>Didymodactylos</taxon>
    </lineage>
</organism>
<name>A0A8S2TUT0_9BILA</name>
<sequence>IKNINHRLRNPMEKSKKTGCSKFVAQEWNANKCRECFRAKQDHEHQSVATSNDSQVPINRRPLSVRHLSSNDTPANNYSSKTTFREPAGSRETSAELTARHEGGPERRHRNDQPTAAKKGQYYVHI</sequence>
<dbReference type="EMBL" id="CAJOBA010055405">
    <property type="protein sequence ID" value="CAF4283273.1"/>
    <property type="molecule type" value="Genomic_DNA"/>
</dbReference>
<feature type="compositionally biased region" description="Polar residues" evidence="1">
    <location>
        <begin position="67"/>
        <end position="82"/>
    </location>
</feature>
<feature type="region of interest" description="Disordered" evidence="1">
    <location>
        <begin position="40"/>
        <end position="126"/>
    </location>
</feature>
<accession>A0A8S2TUT0</accession>
<dbReference type="AlphaFoldDB" id="A0A8S2TUT0"/>
<feature type="compositionally biased region" description="Polar residues" evidence="1">
    <location>
        <begin position="47"/>
        <end position="57"/>
    </location>
</feature>
<dbReference type="Proteomes" id="UP000682733">
    <property type="component" value="Unassembled WGS sequence"/>
</dbReference>
<proteinExistence type="predicted"/>
<evidence type="ECO:0000256" key="1">
    <source>
        <dbReference type="SAM" id="MobiDB-lite"/>
    </source>
</evidence>